<evidence type="ECO:0000313" key="5">
    <source>
        <dbReference type="EMBL" id="MCW1923855.1"/>
    </source>
</evidence>
<dbReference type="PROSITE" id="PS01124">
    <property type="entry name" value="HTH_ARAC_FAMILY_2"/>
    <property type="match status" value="1"/>
</dbReference>
<keyword evidence="6" id="KW-1185">Reference proteome</keyword>
<dbReference type="InterPro" id="IPR009057">
    <property type="entry name" value="Homeodomain-like_sf"/>
</dbReference>
<organism evidence="5 6">
    <name type="scientific">Luteolibacter arcticus</name>
    <dbReference type="NCBI Taxonomy" id="1581411"/>
    <lineage>
        <taxon>Bacteria</taxon>
        <taxon>Pseudomonadati</taxon>
        <taxon>Verrucomicrobiota</taxon>
        <taxon>Verrucomicrobiia</taxon>
        <taxon>Verrucomicrobiales</taxon>
        <taxon>Verrucomicrobiaceae</taxon>
        <taxon>Luteolibacter</taxon>
    </lineage>
</organism>
<protein>
    <submittedName>
        <fullName evidence="5">AraC family transcriptional regulator</fullName>
    </submittedName>
</protein>
<dbReference type="EMBL" id="JAPDDT010000006">
    <property type="protein sequence ID" value="MCW1923855.1"/>
    <property type="molecule type" value="Genomic_DNA"/>
</dbReference>
<evidence type="ECO:0000259" key="4">
    <source>
        <dbReference type="PROSITE" id="PS01124"/>
    </source>
</evidence>
<evidence type="ECO:0000256" key="1">
    <source>
        <dbReference type="ARBA" id="ARBA00023015"/>
    </source>
</evidence>
<dbReference type="Pfam" id="PF12833">
    <property type="entry name" value="HTH_18"/>
    <property type="match status" value="1"/>
</dbReference>
<dbReference type="InterPro" id="IPR018062">
    <property type="entry name" value="HTH_AraC-typ_CS"/>
</dbReference>
<dbReference type="SMART" id="SM00342">
    <property type="entry name" value="HTH_ARAC"/>
    <property type="match status" value="1"/>
</dbReference>
<dbReference type="Gene3D" id="1.10.10.60">
    <property type="entry name" value="Homeodomain-like"/>
    <property type="match status" value="1"/>
</dbReference>
<gene>
    <name evidence="5" type="ORF">OKA05_14905</name>
</gene>
<keyword evidence="2" id="KW-0238">DNA-binding</keyword>
<dbReference type="InterPro" id="IPR018060">
    <property type="entry name" value="HTH_AraC"/>
</dbReference>
<reference evidence="5 6" key="1">
    <citation type="submission" date="2022-10" db="EMBL/GenBank/DDBJ databases">
        <title>Luteolibacter arcticus strain CCTCC AB 2014275, whole genome shotgun sequencing project.</title>
        <authorList>
            <person name="Zhao G."/>
            <person name="Shen L."/>
        </authorList>
    </citation>
    <scope>NUCLEOTIDE SEQUENCE [LARGE SCALE GENOMIC DNA]</scope>
    <source>
        <strain evidence="5 6">CCTCC AB 2014275</strain>
    </source>
</reference>
<dbReference type="Proteomes" id="UP001320876">
    <property type="component" value="Unassembled WGS sequence"/>
</dbReference>
<comment type="caution">
    <text evidence="5">The sequence shown here is derived from an EMBL/GenBank/DDBJ whole genome shotgun (WGS) entry which is preliminary data.</text>
</comment>
<dbReference type="InterPro" id="IPR050204">
    <property type="entry name" value="AraC_XylS_family_regulators"/>
</dbReference>
<accession>A0ABT3GK46</accession>
<dbReference type="PROSITE" id="PS00041">
    <property type="entry name" value="HTH_ARAC_FAMILY_1"/>
    <property type="match status" value="1"/>
</dbReference>
<proteinExistence type="predicted"/>
<dbReference type="PANTHER" id="PTHR46796">
    <property type="entry name" value="HTH-TYPE TRANSCRIPTIONAL ACTIVATOR RHAS-RELATED"/>
    <property type="match status" value="1"/>
</dbReference>
<feature type="domain" description="HTH araC/xylS-type" evidence="4">
    <location>
        <begin position="175"/>
        <end position="273"/>
    </location>
</feature>
<keyword evidence="3" id="KW-0804">Transcription</keyword>
<sequence length="278" mass="31815">MLNRGCYQQPQSGVGMEFSPLSGPVRETQIVLHETGYLTKNDWWHFPNTISPFWRFYYNATPGHKVIFADCEITLGPEHVVIIPDRQIFHSHGTEAVRHFWLTFTIGVLPQKSEPIVLPADPELIDRVDRICGLFTGVGEGDRFAIYHESMALLYQSVLRMRPYLQESLRSAVLETVVGHVQNHLQEPLDIPALAKLAGLTPRSLAAHFRKEYHCTPAHFVMQMRIREAARLLAATPLTIDEIAFAVGFADRFYLTRVFSRMVGKSPAKFRREYKNHE</sequence>
<dbReference type="SUPFAM" id="SSF46689">
    <property type="entry name" value="Homeodomain-like"/>
    <property type="match status" value="2"/>
</dbReference>
<keyword evidence="1" id="KW-0805">Transcription regulation</keyword>
<name>A0ABT3GK46_9BACT</name>
<evidence type="ECO:0000313" key="6">
    <source>
        <dbReference type="Proteomes" id="UP001320876"/>
    </source>
</evidence>
<evidence type="ECO:0000256" key="3">
    <source>
        <dbReference type="ARBA" id="ARBA00023163"/>
    </source>
</evidence>
<evidence type="ECO:0000256" key="2">
    <source>
        <dbReference type="ARBA" id="ARBA00023125"/>
    </source>
</evidence>